<dbReference type="AlphaFoldDB" id="A0A919TSH7"/>
<accession>A0A919TSH7</accession>
<name>A0A919TSH7_9ACTN</name>
<reference evidence="1" key="1">
    <citation type="submission" date="2021-01" db="EMBL/GenBank/DDBJ databases">
        <title>Whole genome shotgun sequence of Actinoplanes tereljensis NBRC 105297.</title>
        <authorList>
            <person name="Komaki H."/>
            <person name="Tamura T."/>
        </authorList>
    </citation>
    <scope>NUCLEOTIDE SEQUENCE</scope>
    <source>
        <strain evidence="1">NBRC 105297</strain>
    </source>
</reference>
<sequence>MPRTDKYALIVSDVVPFADVADAIDLAGKPGATDKVVVVF</sequence>
<comment type="caution">
    <text evidence="1">The sequence shown here is derived from an EMBL/GenBank/DDBJ whole genome shotgun (WGS) entry which is preliminary data.</text>
</comment>
<proteinExistence type="predicted"/>
<evidence type="ECO:0000313" key="2">
    <source>
        <dbReference type="Proteomes" id="UP000623608"/>
    </source>
</evidence>
<protein>
    <submittedName>
        <fullName evidence="1">Uncharacterized protein</fullName>
    </submittedName>
</protein>
<keyword evidence="2" id="KW-1185">Reference proteome</keyword>
<dbReference type="Proteomes" id="UP000623608">
    <property type="component" value="Unassembled WGS sequence"/>
</dbReference>
<evidence type="ECO:0000313" key="1">
    <source>
        <dbReference type="EMBL" id="GIF20571.1"/>
    </source>
</evidence>
<gene>
    <name evidence="1" type="ORF">Ate02nite_33010</name>
</gene>
<dbReference type="EMBL" id="BOMY01000022">
    <property type="protein sequence ID" value="GIF20571.1"/>
    <property type="molecule type" value="Genomic_DNA"/>
</dbReference>
<organism evidence="1 2">
    <name type="scientific">Paractinoplanes tereljensis</name>
    <dbReference type="NCBI Taxonomy" id="571912"/>
    <lineage>
        <taxon>Bacteria</taxon>
        <taxon>Bacillati</taxon>
        <taxon>Actinomycetota</taxon>
        <taxon>Actinomycetes</taxon>
        <taxon>Micromonosporales</taxon>
        <taxon>Micromonosporaceae</taxon>
        <taxon>Paractinoplanes</taxon>
    </lineage>
</organism>